<comment type="subcellular location">
    <subcellularLocation>
        <location evidence="1">Cell inner membrane</location>
    </subcellularLocation>
</comment>
<organism evidence="7 8">
    <name type="scientific">Trichlorobacter ammonificans</name>
    <dbReference type="NCBI Taxonomy" id="2916410"/>
    <lineage>
        <taxon>Bacteria</taxon>
        <taxon>Pseudomonadati</taxon>
        <taxon>Thermodesulfobacteriota</taxon>
        <taxon>Desulfuromonadia</taxon>
        <taxon>Geobacterales</taxon>
        <taxon>Geobacteraceae</taxon>
        <taxon>Trichlorobacter</taxon>
    </lineage>
</organism>
<dbReference type="Proteomes" id="UP001295463">
    <property type="component" value="Chromosome"/>
</dbReference>
<keyword evidence="2" id="KW-1003">Cell membrane</keyword>
<dbReference type="InterPro" id="IPR004960">
    <property type="entry name" value="LipA_acyltrans"/>
</dbReference>
<keyword evidence="8" id="KW-1185">Reference proteome</keyword>
<dbReference type="EC" id="2.3.1.-" evidence="7"/>
<evidence type="ECO:0000256" key="3">
    <source>
        <dbReference type="ARBA" id="ARBA00022519"/>
    </source>
</evidence>
<dbReference type="Pfam" id="PF03279">
    <property type="entry name" value="Lip_A_acyltrans"/>
    <property type="match status" value="1"/>
</dbReference>
<evidence type="ECO:0000256" key="6">
    <source>
        <dbReference type="ARBA" id="ARBA00023315"/>
    </source>
</evidence>
<name>A0ABN8HCL3_9BACT</name>
<dbReference type="PANTHER" id="PTHR30606:SF9">
    <property type="entry name" value="LIPID A BIOSYNTHESIS LAUROYLTRANSFERASE"/>
    <property type="match status" value="1"/>
</dbReference>
<gene>
    <name evidence="7" type="ORF">GEAMG1_0715</name>
</gene>
<keyword evidence="3" id="KW-0997">Cell inner membrane</keyword>
<dbReference type="EMBL" id="OW150024">
    <property type="protein sequence ID" value="CAH2030528.1"/>
    <property type="molecule type" value="Genomic_DNA"/>
</dbReference>
<reference evidence="7 8" key="1">
    <citation type="submission" date="2022-03" db="EMBL/GenBank/DDBJ databases">
        <authorList>
            <person name="Koch H."/>
        </authorList>
    </citation>
    <scope>NUCLEOTIDE SEQUENCE [LARGE SCALE GENOMIC DNA]</scope>
    <source>
        <strain evidence="7 8">G1</strain>
    </source>
</reference>
<protein>
    <submittedName>
        <fullName evidence="7">Lipid A biosynthesis lauroyl acyltransferase</fullName>
        <ecNumber evidence="7">2.3.1.-</ecNumber>
    </submittedName>
</protein>
<evidence type="ECO:0000313" key="8">
    <source>
        <dbReference type="Proteomes" id="UP001295463"/>
    </source>
</evidence>
<dbReference type="GO" id="GO:0016746">
    <property type="term" value="F:acyltransferase activity"/>
    <property type="evidence" value="ECO:0007669"/>
    <property type="project" value="UniProtKB-KW"/>
</dbReference>
<dbReference type="PIRSF" id="PIRSF026649">
    <property type="entry name" value="MsbB"/>
    <property type="match status" value="1"/>
</dbReference>
<accession>A0ABN8HCL3</accession>
<evidence type="ECO:0000256" key="2">
    <source>
        <dbReference type="ARBA" id="ARBA00022475"/>
    </source>
</evidence>
<dbReference type="CDD" id="cd07984">
    <property type="entry name" value="LPLAT_LABLAT-like"/>
    <property type="match status" value="1"/>
</dbReference>
<proteinExistence type="predicted"/>
<evidence type="ECO:0000256" key="1">
    <source>
        <dbReference type="ARBA" id="ARBA00004533"/>
    </source>
</evidence>
<evidence type="ECO:0000256" key="5">
    <source>
        <dbReference type="ARBA" id="ARBA00023136"/>
    </source>
</evidence>
<keyword evidence="4 7" id="KW-0808">Transferase</keyword>
<dbReference type="PANTHER" id="PTHR30606">
    <property type="entry name" value="LIPID A BIOSYNTHESIS LAUROYL ACYLTRANSFERASE"/>
    <property type="match status" value="1"/>
</dbReference>
<keyword evidence="6 7" id="KW-0012">Acyltransferase</keyword>
<dbReference type="RefSeq" id="WP_305731461.1">
    <property type="nucleotide sequence ID" value="NZ_OW150024.1"/>
</dbReference>
<keyword evidence="5" id="KW-0472">Membrane</keyword>
<sequence length="303" mass="34614">MKRMLWFLQAGAFYLFTWLVALLPAGLSRKLGTATGELMHRLLTSRRRIAEENIARSLDHMRAQPGWSCTIPDAAGIARETFRNIGRSLVETCRLYHGRGDELIAAIEVRGREHYDAARARGKGLIFLTGHCGNWELVALAYARLFNSSMSVVARRQNNPYLNRMVETMRMHYDNRVIYKDNALKNMMAVIRRNGVIGLLVDQAVFPEEGSLIPFLGRPAWASKAPVLLARKTGVAVLPAFIHREGDRHVIELHPELVFSGDASEEGWQQDVKRYSAAIEQFIVRYPTNWYWVHRRWKRAEGA</sequence>
<evidence type="ECO:0000313" key="7">
    <source>
        <dbReference type="EMBL" id="CAH2030528.1"/>
    </source>
</evidence>
<evidence type="ECO:0000256" key="4">
    <source>
        <dbReference type="ARBA" id="ARBA00022679"/>
    </source>
</evidence>